<evidence type="ECO:0000313" key="1">
    <source>
        <dbReference type="EMBL" id="KZR99327.1"/>
    </source>
</evidence>
<gene>
    <name evidence="1" type="ORF">APZ42_004843</name>
</gene>
<comment type="caution">
    <text evidence="1">The sequence shown here is derived from an EMBL/GenBank/DDBJ whole genome shotgun (WGS) entry which is preliminary data.</text>
</comment>
<sequence>MECTDANTILSNLFSTISDAPLVKTRYPPPSRAMTVLIDLRLELKV</sequence>
<dbReference type="Proteomes" id="UP000076858">
    <property type="component" value="Unassembled WGS sequence"/>
</dbReference>
<reference evidence="1 2" key="1">
    <citation type="submission" date="2016-03" db="EMBL/GenBank/DDBJ databases">
        <title>EvidentialGene: Evidence-directed Construction of Genes on Genomes.</title>
        <authorList>
            <person name="Gilbert D.G."/>
            <person name="Choi J.-H."/>
            <person name="Mockaitis K."/>
            <person name="Colbourne J."/>
            <person name="Pfrender M."/>
        </authorList>
    </citation>
    <scope>NUCLEOTIDE SEQUENCE [LARGE SCALE GENOMIC DNA]</scope>
    <source>
        <strain evidence="1 2">Xinb3</strain>
        <tissue evidence="1">Complete organism</tissue>
    </source>
</reference>
<dbReference type="AlphaFoldDB" id="A0A164GT90"/>
<evidence type="ECO:0000313" key="2">
    <source>
        <dbReference type="Proteomes" id="UP000076858"/>
    </source>
</evidence>
<dbReference type="EMBL" id="LRGB01013961">
    <property type="protein sequence ID" value="KZR99327.1"/>
    <property type="molecule type" value="Genomic_DNA"/>
</dbReference>
<organism evidence="1 2">
    <name type="scientific">Daphnia magna</name>
    <dbReference type="NCBI Taxonomy" id="35525"/>
    <lineage>
        <taxon>Eukaryota</taxon>
        <taxon>Metazoa</taxon>
        <taxon>Ecdysozoa</taxon>
        <taxon>Arthropoda</taxon>
        <taxon>Crustacea</taxon>
        <taxon>Branchiopoda</taxon>
        <taxon>Diplostraca</taxon>
        <taxon>Cladocera</taxon>
        <taxon>Anomopoda</taxon>
        <taxon>Daphniidae</taxon>
        <taxon>Daphnia</taxon>
    </lineage>
</organism>
<accession>A0A164GT90</accession>
<name>A0A164GT90_9CRUS</name>
<proteinExistence type="predicted"/>
<protein>
    <submittedName>
        <fullName evidence="1">Uncharacterized protein</fullName>
    </submittedName>
</protein>
<keyword evidence="2" id="KW-1185">Reference proteome</keyword>